<evidence type="ECO:0000256" key="4">
    <source>
        <dbReference type="PROSITE-ProRule" id="PRU00914"/>
    </source>
</evidence>
<evidence type="ECO:0000259" key="5">
    <source>
        <dbReference type="Pfam" id="PF08241"/>
    </source>
</evidence>
<dbReference type="InterPro" id="IPR013216">
    <property type="entry name" value="Methyltransf_11"/>
</dbReference>
<dbReference type="CDD" id="cd02440">
    <property type="entry name" value="AdoMet_MTases"/>
    <property type="match status" value="1"/>
</dbReference>
<dbReference type="PROSITE" id="PS51581">
    <property type="entry name" value="SAM_GTMT"/>
    <property type="match status" value="1"/>
</dbReference>
<dbReference type="InterPro" id="IPR029063">
    <property type="entry name" value="SAM-dependent_MTases_sf"/>
</dbReference>
<dbReference type="SUPFAM" id="SSF53335">
    <property type="entry name" value="S-adenosyl-L-methionine-dependent methyltransferases"/>
    <property type="match status" value="1"/>
</dbReference>
<dbReference type="PANTHER" id="PTHR43591">
    <property type="entry name" value="METHYLTRANSFERASE"/>
    <property type="match status" value="1"/>
</dbReference>
<dbReference type="PANTHER" id="PTHR43591:SF81">
    <property type="entry name" value="MAGNESIUM PROTOPORPHYRIN IX METHYLTRANSFERASE, CHLOROPLASTIC-RELATED"/>
    <property type="match status" value="1"/>
</dbReference>
<protein>
    <recommendedName>
        <fullName evidence="5">Methyltransferase type 11 domain-containing protein</fullName>
    </recommendedName>
</protein>
<keyword evidence="2 4" id="KW-0808">Transferase</keyword>
<feature type="region of interest" description="SAM motif I" evidence="4">
    <location>
        <begin position="4"/>
        <end position="13"/>
    </location>
</feature>
<dbReference type="AlphaFoldDB" id="A0A7S0Z5D3"/>
<name>A0A7S0Z5D3_9CHLO</name>
<dbReference type="EMBL" id="HBFO01001830">
    <property type="protein sequence ID" value="CAD8810177.1"/>
    <property type="molecule type" value="Transcribed_RNA"/>
</dbReference>
<sequence>MTRVVDVGCGIGGSSRFMAKKYGCQAEGVTLSPVQAARANALSRQEGLGDKARYQVADALNMPFENGAFDFVWSMESGEHMPDKKKFVNELARVCAPGGRILIVTWCHRVLEPGKSLEPAEKVLLDRICDAYYLPAWCSIADYEALAKDAGLVDIRTEDWSEEVKPFWKGVIKTALTLKGVMGLIKAGPATLRGALVMPLMQTGLATGIIKFNLITARKPAA</sequence>
<dbReference type="GO" id="GO:0008757">
    <property type="term" value="F:S-adenosylmethionine-dependent methyltransferase activity"/>
    <property type="evidence" value="ECO:0007669"/>
    <property type="project" value="InterPro"/>
</dbReference>
<accession>A0A7S0Z5D3</accession>
<dbReference type="GO" id="GO:0032259">
    <property type="term" value="P:methylation"/>
    <property type="evidence" value="ECO:0007669"/>
    <property type="project" value="UniProtKB-UniRule"/>
</dbReference>
<feature type="region of interest" description="SAM motif III" evidence="4">
    <location>
        <begin position="94"/>
        <end position="103"/>
    </location>
</feature>
<gene>
    <name evidence="6" type="ORF">OMED0930_LOCUS1271</name>
</gene>
<feature type="domain" description="Methyltransferase type 11" evidence="5">
    <location>
        <begin position="5"/>
        <end position="103"/>
    </location>
</feature>
<evidence type="ECO:0000256" key="2">
    <source>
        <dbReference type="ARBA" id="ARBA00022679"/>
    </source>
</evidence>
<dbReference type="Pfam" id="PF08241">
    <property type="entry name" value="Methyltransf_11"/>
    <property type="match status" value="1"/>
</dbReference>
<dbReference type="Gene3D" id="3.40.50.150">
    <property type="entry name" value="Vaccinia Virus protein VP39"/>
    <property type="match status" value="1"/>
</dbReference>
<proteinExistence type="inferred from homology"/>
<evidence type="ECO:0000256" key="1">
    <source>
        <dbReference type="ARBA" id="ARBA00022603"/>
    </source>
</evidence>
<evidence type="ECO:0000313" key="6">
    <source>
        <dbReference type="EMBL" id="CAD8810177.1"/>
    </source>
</evidence>
<comment type="similarity">
    <text evidence="4">Belongs to the class I-like SAM-binding methyltransferase superfamily. gTMT family.</text>
</comment>
<dbReference type="InterPro" id="IPR025774">
    <property type="entry name" value="PiNMT-like"/>
</dbReference>
<evidence type="ECO:0000256" key="3">
    <source>
        <dbReference type="ARBA" id="ARBA00022691"/>
    </source>
</evidence>
<feature type="region of interest" description="SAM motif II" evidence="4">
    <location>
        <begin position="67"/>
        <end position="75"/>
    </location>
</feature>
<keyword evidence="1 4" id="KW-0489">Methyltransferase</keyword>
<reference evidence="6" key="1">
    <citation type="submission" date="2021-01" db="EMBL/GenBank/DDBJ databases">
        <authorList>
            <person name="Corre E."/>
            <person name="Pelletier E."/>
            <person name="Niang G."/>
            <person name="Scheremetjew M."/>
            <person name="Finn R."/>
            <person name="Kale V."/>
            <person name="Holt S."/>
            <person name="Cochrane G."/>
            <person name="Meng A."/>
            <person name="Brown T."/>
            <person name="Cohen L."/>
        </authorList>
    </citation>
    <scope>NUCLEOTIDE SEQUENCE</scope>
    <source>
        <strain evidence="6">Clade-D-RCC1621</strain>
    </source>
</reference>
<keyword evidence="3 4" id="KW-0949">S-adenosyl-L-methionine</keyword>
<organism evidence="6">
    <name type="scientific">Ostreococcus mediterraneus</name>
    <dbReference type="NCBI Taxonomy" id="1486918"/>
    <lineage>
        <taxon>Eukaryota</taxon>
        <taxon>Viridiplantae</taxon>
        <taxon>Chlorophyta</taxon>
        <taxon>Mamiellophyceae</taxon>
        <taxon>Mamiellales</taxon>
        <taxon>Bathycoccaceae</taxon>
        <taxon>Ostreococcus</taxon>
    </lineage>
</organism>